<organism evidence="1">
    <name type="scientific">Oryza glumipatula</name>
    <dbReference type="NCBI Taxonomy" id="40148"/>
    <lineage>
        <taxon>Eukaryota</taxon>
        <taxon>Viridiplantae</taxon>
        <taxon>Streptophyta</taxon>
        <taxon>Embryophyta</taxon>
        <taxon>Tracheophyta</taxon>
        <taxon>Spermatophyta</taxon>
        <taxon>Magnoliopsida</taxon>
        <taxon>Liliopsida</taxon>
        <taxon>Poales</taxon>
        <taxon>Poaceae</taxon>
        <taxon>BOP clade</taxon>
        <taxon>Oryzoideae</taxon>
        <taxon>Oryzeae</taxon>
        <taxon>Oryzinae</taxon>
        <taxon>Oryza</taxon>
    </lineage>
</organism>
<evidence type="ECO:0000313" key="1">
    <source>
        <dbReference type="EnsemblPlants" id="OGLUM08G06710.1"/>
    </source>
</evidence>
<dbReference type="Gramene" id="OGLUM08G06710.1">
    <property type="protein sequence ID" value="OGLUM08G06710.1"/>
    <property type="gene ID" value="OGLUM08G06710"/>
</dbReference>
<name>A0A0E0AS86_9ORYZ</name>
<sequence length="75" mass="8609">MRDLVAGHDQQWRGLEARMAEMNGHLASIRKRVHDNYIRLDTLARRLGINTKITLHSDETTVVSSLADLIKELEK</sequence>
<evidence type="ECO:0000313" key="2">
    <source>
        <dbReference type="Proteomes" id="UP000026961"/>
    </source>
</evidence>
<protein>
    <submittedName>
        <fullName evidence="1">Uncharacterized protein</fullName>
    </submittedName>
</protein>
<keyword evidence="2" id="KW-1185">Reference proteome</keyword>
<dbReference type="HOGENOM" id="CLU_2675125_0_0_1"/>
<dbReference type="AlphaFoldDB" id="A0A0E0AS86"/>
<dbReference type="EnsemblPlants" id="OGLUM08G06710.1">
    <property type="protein sequence ID" value="OGLUM08G06710.1"/>
    <property type="gene ID" value="OGLUM08G06710"/>
</dbReference>
<reference evidence="1" key="1">
    <citation type="submission" date="2015-04" db="UniProtKB">
        <authorList>
            <consortium name="EnsemblPlants"/>
        </authorList>
    </citation>
    <scope>IDENTIFICATION</scope>
</reference>
<dbReference type="Proteomes" id="UP000026961">
    <property type="component" value="Chromosome 8"/>
</dbReference>
<reference evidence="1" key="2">
    <citation type="submission" date="2018-05" db="EMBL/GenBank/DDBJ databases">
        <title>OgluRS3 (Oryza glumaepatula Reference Sequence Version 3).</title>
        <authorList>
            <person name="Zhang J."/>
            <person name="Kudrna D."/>
            <person name="Lee S."/>
            <person name="Talag J."/>
            <person name="Welchert J."/>
            <person name="Wing R.A."/>
        </authorList>
    </citation>
    <scope>NUCLEOTIDE SEQUENCE [LARGE SCALE GENOMIC DNA]</scope>
</reference>
<proteinExistence type="predicted"/>
<accession>A0A0E0AS86</accession>